<keyword evidence="1" id="KW-0472">Membrane</keyword>
<dbReference type="EMBL" id="OMKW01000004">
    <property type="protein sequence ID" value="SPF30989.1"/>
    <property type="molecule type" value="Genomic_DNA"/>
</dbReference>
<dbReference type="Proteomes" id="UP000244932">
    <property type="component" value="Unassembled WGS sequence"/>
</dbReference>
<evidence type="ECO:0000256" key="1">
    <source>
        <dbReference type="SAM" id="Phobius"/>
    </source>
</evidence>
<sequence length="179" mass="19320">MTPPSTAAMPVPELERQMLARIFAPNPFTGWHMAGVIGLFFGTIITVNLIMATFAANSWTGLVVRNSYVASQGFDERTARRRAEQAQGWQLTGDVAATGIHFELRDADGVAIEDAAIVVSIGRPAHEHDDQVLTMRHGGEPGLYLLETPFAAGLWAAEVSVARADGSTWTTALRLTVTE</sequence>
<gene>
    <name evidence="2" type="ORF">POI8812_03336</name>
</gene>
<proteinExistence type="predicted"/>
<dbReference type="AlphaFoldDB" id="A0A2R8AFJ3"/>
<name>A0A2R8AFJ3_9RHOB</name>
<protein>
    <recommendedName>
        <fullName evidence="4">Nitrogen fixation protein FixH</fullName>
    </recommendedName>
</protein>
<organism evidence="2 3">
    <name type="scientific">Pontivivens insulae</name>
    <dbReference type="NCBI Taxonomy" id="1639689"/>
    <lineage>
        <taxon>Bacteria</taxon>
        <taxon>Pseudomonadati</taxon>
        <taxon>Pseudomonadota</taxon>
        <taxon>Alphaproteobacteria</taxon>
        <taxon>Rhodobacterales</taxon>
        <taxon>Paracoccaceae</taxon>
        <taxon>Pontivivens</taxon>
    </lineage>
</organism>
<feature type="transmembrane region" description="Helical" evidence="1">
    <location>
        <begin position="31"/>
        <end position="56"/>
    </location>
</feature>
<dbReference type="PIRSF" id="PIRSF011386">
    <property type="entry name" value="FixH"/>
    <property type="match status" value="1"/>
</dbReference>
<keyword evidence="3" id="KW-1185">Reference proteome</keyword>
<evidence type="ECO:0000313" key="3">
    <source>
        <dbReference type="Proteomes" id="UP000244932"/>
    </source>
</evidence>
<accession>A0A2R8AFJ3</accession>
<reference evidence="2 3" key="1">
    <citation type="submission" date="2018-03" db="EMBL/GenBank/DDBJ databases">
        <authorList>
            <person name="Keele B.F."/>
        </authorList>
    </citation>
    <scope>NUCLEOTIDE SEQUENCE [LARGE SCALE GENOMIC DNA]</scope>
    <source>
        <strain evidence="2 3">CeCT 8812</strain>
    </source>
</reference>
<dbReference type="InterPro" id="IPR018037">
    <property type="entry name" value="FixH_proteobacterial"/>
</dbReference>
<keyword evidence="1" id="KW-1133">Transmembrane helix</keyword>
<keyword evidence="1" id="KW-0812">Transmembrane</keyword>
<dbReference type="InterPro" id="IPR008620">
    <property type="entry name" value="FixH"/>
</dbReference>
<evidence type="ECO:0000313" key="2">
    <source>
        <dbReference type="EMBL" id="SPF30989.1"/>
    </source>
</evidence>
<evidence type="ECO:0008006" key="4">
    <source>
        <dbReference type="Google" id="ProtNLM"/>
    </source>
</evidence>
<dbReference type="Pfam" id="PF05751">
    <property type="entry name" value="FixH"/>
    <property type="match status" value="1"/>
</dbReference>